<name>A0A375YD71_MYCPF</name>
<evidence type="ECO:0000313" key="1">
    <source>
        <dbReference type="EMBL" id="SRX79008.1"/>
    </source>
</evidence>
<proteinExistence type="predicted"/>
<protein>
    <submittedName>
        <fullName evidence="1">Uncharacterized protein</fullName>
    </submittedName>
</protein>
<dbReference type="Proteomes" id="UP000252008">
    <property type="component" value="Unassembled WGS sequence"/>
</dbReference>
<keyword evidence="2" id="KW-1185">Reference proteome</keyword>
<organism evidence="1 2">
    <name type="scientific">Mycolicibacterium parafortuitum</name>
    <name type="common">Mycobacterium parafortuitum</name>
    <dbReference type="NCBI Taxonomy" id="39692"/>
    <lineage>
        <taxon>Bacteria</taxon>
        <taxon>Bacillati</taxon>
        <taxon>Actinomycetota</taxon>
        <taxon>Actinomycetes</taxon>
        <taxon>Mycobacteriales</taxon>
        <taxon>Mycobacteriaceae</taxon>
        <taxon>Mycolicibacterium</taxon>
    </lineage>
</organism>
<reference evidence="1 2" key="1">
    <citation type="submission" date="2018-05" db="EMBL/GenBank/DDBJ databases">
        <authorList>
            <consortium name="IHU Genomes"/>
        </authorList>
    </citation>
    <scope>NUCLEOTIDE SEQUENCE [LARGE SCALE GENOMIC DNA]</scope>
    <source>
        <strain evidence="1 2">P7335</strain>
    </source>
</reference>
<dbReference type="AlphaFoldDB" id="A0A375YD71"/>
<evidence type="ECO:0000313" key="2">
    <source>
        <dbReference type="Proteomes" id="UP000252008"/>
    </source>
</evidence>
<gene>
    <name evidence="1" type="ORF">MPP7335_00741</name>
</gene>
<sequence length="40" mass="3990">MPATPDARLVTSCPACGYPTFDSSLCAPCGPLAAAISHPV</sequence>
<dbReference type="EMBL" id="UEGS01000001">
    <property type="protein sequence ID" value="SRX79008.1"/>
    <property type="molecule type" value="Genomic_DNA"/>
</dbReference>
<accession>A0A375YD71</accession>